<sequence>MVVKGRTTIIKTIMVETDLNTKTNIESEYRNFILRDKHPCIMANAMFKLNNYHLKIFDDMTSDAVVHPILNAIETYLEHYDFESNDFESLILCFKENHFNSELDFENALWNLLQKLHDADDSEWDSEVSNDAEDPNFSFSLKGNAFYIVGMHPNSSRLARRAPYCTVVLNLHWQFERLREMGTYQTIKKRIRRRDKKLQGSINPVLRDFGTDSESKQYSGRAVEKHWKCPFHAKTEHL</sequence>
<gene>
    <name evidence="1" type="ORF">H3Z82_01600</name>
</gene>
<name>A0A7W2M2A6_9FLAO</name>
<reference evidence="1 2" key="1">
    <citation type="submission" date="2020-07" db="EMBL/GenBank/DDBJ databases">
        <title>Bacterium isolated from marine sediment.</title>
        <authorList>
            <person name="Shang D."/>
        </authorList>
    </citation>
    <scope>NUCLEOTIDE SEQUENCE [LARGE SCALE GENOMIC DNA]</scope>
    <source>
        <strain evidence="1 2">F6074</strain>
    </source>
</reference>
<organism evidence="1 2">
    <name type="scientific">Gelidibacter maritimus</name>
    <dbReference type="NCBI Taxonomy" id="2761487"/>
    <lineage>
        <taxon>Bacteria</taxon>
        <taxon>Pseudomonadati</taxon>
        <taxon>Bacteroidota</taxon>
        <taxon>Flavobacteriia</taxon>
        <taxon>Flavobacteriales</taxon>
        <taxon>Flavobacteriaceae</taxon>
        <taxon>Gelidibacter</taxon>
    </lineage>
</organism>
<dbReference type="PANTHER" id="PTHR40045:SF1">
    <property type="entry name" value="YQCI_YCGG FAMILY PROTEIN"/>
    <property type="match status" value="1"/>
</dbReference>
<comment type="caution">
    <text evidence="1">The sequence shown here is derived from an EMBL/GenBank/DDBJ whole genome shotgun (WGS) entry which is preliminary data.</text>
</comment>
<evidence type="ECO:0000313" key="1">
    <source>
        <dbReference type="EMBL" id="MBA6151417.1"/>
    </source>
</evidence>
<accession>A0A7W2M2A6</accession>
<proteinExistence type="predicted"/>
<dbReference type="Proteomes" id="UP000541857">
    <property type="component" value="Unassembled WGS sequence"/>
</dbReference>
<dbReference type="AlphaFoldDB" id="A0A7W2M2A6"/>
<keyword evidence="2" id="KW-1185">Reference proteome</keyword>
<dbReference type="Pfam" id="PF08892">
    <property type="entry name" value="YqcI_YcgG"/>
    <property type="match status" value="1"/>
</dbReference>
<dbReference type="InterPro" id="IPR014988">
    <property type="entry name" value="Uncharacterised_YqcI/YcgG"/>
</dbReference>
<dbReference type="PANTHER" id="PTHR40045">
    <property type="entry name" value="YCGG FAMILY PROTEIN"/>
    <property type="match status" value="1"/>
</dbReference>
<protein>
    <submittedName>
        <fullName evidence="1">YqcI/YcgG family protein</fullName>
    </submittedName>
</protein>
<dbReference type="EMBL" id="JACGLT010000001">
    <property type="protein sequence ID" value="MBA6151417.1"/>
    <property type="molecule type" value="Genomic_DNA"/>
</dbReference>
<dbReference type="NCBIfam" id="NF041366">
    <property type="entry name" value="GntA_guanitoxin"/>
    <property type="match status" value="1"/>
</dbReference>
<evidence type="ECO:0000313" key="2">
    <source>
        <dbReference type="Proteomes" id="UP000541857"/>
    </source>
</evidence>